<comment type="caution">
    <text evidence="8">The sequence shown here is derived from an EMBL/GenBank/DDBJ whole genome shotgun (WGS) entry which is preliminary data.</text>
</comment>
<evidence type="ECO:0000256" key="2">
    <source>
        <dbReference type="ARBA" id="ARBA00022946"/>
    </source>
</evidence>
<dbReference type="Pfam" id="PF08561">
    <property type="entry name" value="Ribosomal_L37"/>
    <property type="match status" value="1"/>
</dbReference>
<evidence type="ECO:0000256" key="1">
    <source>
        <dbReference type="ARBA" id="ARBA00004173"/>
    </source>
</evidence>
<dbReference type="OrthoDB" id="10252718at2759"/>
<dbReference type="GO" id="GO:0005762">
    <property type="term" value="C:mitochondrial large ribosomal subunit"/>
    <property type="evidence" value="ECO:0007669"/>
    <property type="project" value="TreeGrafter"/>
</dbReference>
<keyword evidence="5" id="KW-0687">Ribonucleoprotein</keyword>
<dbReference type="InterPro" id="IPR013870">
    <property type="entry name" value="Ribosomal_mL54"/>
</dbReference>
<protein>
    <recommendedName>
        <fullName evidence="7">Large ribosomal subunit protein mL54</fullName>
    </recommendedName>
</protein>
<gene>
    <name evidence="8" type="ORF">H4219_002386</name>
</gene>
<reference evidence="8" key="1">
    <citation type="submission" date="2022-07" db="EMBL/GenBank/DDBJ databases">
        <title>Phylogenomic reconstructions and comparative analyses of Kickxellomycotina fungi.</title>
        <authorList>
            <person name="Reynolds N.K."/>
            <person name="Stajich J.E."/>
            <person name="Barry K."/>
            <person name="Grigoriev I.V."/>
            <person name="Crous P."/>
            <person name="Smith M.E."/>
        </authorList>
    </citation>
    <scope>NUCLEOTIDE SEQUENCE</scope>
    <source>
        <strain evidence="8">NBRC 100468</strain>
    </source>
</reference>
<evidence type="ECO:0000256" key="6">
    <source>
        <dbReference type="ARBA" id="ARBA00033752"/>
    </source>
</evidence>
<dbReference type="Proteomes" id="UP001150538">
    <property type="component" value="Unassembled WGS sequence"/>
</dbReference>
<keyword evidence="9" id="KW-1185">Reference proteome</keyword>
<dbReference type="PANTHER" id="PTHR28595:SF1">
    <property type="entry name" value="LARGE RIBOSOMAL SUBUNIT PROTEIN ML54"/>
    <property type="match status" value="1"/>
</dbReference>
<evidence type="ECO:0000256" key="5">
    <source>
        <dbReference type="ARBA" id="ARBA00023274"/>
    </source>
</evidence>
<comment type="subcellular location">
    <subcellularLocation>
        <location evidence="1">Mitochondrion</location>
    </subcellularLocation>
</comment>
<evidence type="ECO:0000256" key="4">
    <source>
        <dbReference type="ARBA" id="ARBA00023128"/>
    </source>
</evidence>
<keyword evidence="2" id="KW-0809">Transit peptide</keyword>
<keyword evidence="3" id="KW-0689">Ribosomal protein</keyword>
<dbReference type="PANTHER" id="PTHR28595">
    <property type="entry name" value="39S RIBOSOMAL PROTEIN L54, MITOCHONDRIAL"/>
    <property type="match status" value="1"/>
</dbReference>
<dbReference type="GO" id="GO:0003735">
    <property type="term" value="F:structural constituent of ribosome"/>
    <property type="evidence" value="ECO:0007669"/>
    <property type="project" value="TreeGrafter"/>
</dbReference>
<proteinExistence type="inferred from homology"/>
<evidence type="ECO:0000313" key="9">
    <source>
        <dbReference type="Proteomes" id="UP001150538"/>
    </source>
</evidence>
<keyword evidence="4" id="KW-0496">Mitochondrion</keyword>
<comment type="similarity">
    <text evidence="6">Belongs to the mitochondrion-specific ribosomal protein mL54 family.</text>
</comment>
<evidence type="ECO:0000256" key="7">
    <source>
        <dbReference type="ARBA" id="ARBA00035179"/>
    </source>
</evidence>
<dbReference type="EMBL" id="JANBPU010000038">
    <property type="protein sequence ID" value="KAJ1918767.1"/>
    <property type="molecule type" value="Genomic_DNA"/>
</dbReference>
<sequence>MMASTRPLRVMNTIFCRNFSSCRITLDKKVSSAPEGTVLKGLNILKDAKDPVAKDESEYPEWLWTLLDEEANGKNNPRKALSIENNKKIKASNFLKSRKT</sequence>
<dbReference type="AlphaFoldDB" id="A0A9W8DQM0"/>
<accession>A0A9W8DQM0</accession>
<evidence type="ECO:0000313" key="8">
    <source>
        <dbReference type="EMBL" id="KAJ1918767.1"/>
    </source>
</evidence>
<evidence type="ECO:0000256" key="3">
    <source>
        <dbReference type="ARBA" id="ARBA00022980"/>
    </source>
</evidence>
<name>A0A9W8DQM0_9FUNG</name>
<organism evidence="8 9">
    <name type="scientific">Mycoemilia scoparia</name>
    <dbReference type="NCBI Taxonomy" id="417184"/>
    <lineage>
        <taxon>Eukaryota</taxon>
        <taxon>Fungi</taxon>
        <taxon>Fungi incertae sedis</taxon>
        <taxon>Zoopagomycota</taxon>
        <taxon>Kickxellomycotina</taxon>
        <taxon>Kickxellomycetes</taxon>
        <taxon>Kickxellales</taxon>
        <taxon>Kickxellaceae</taxon>
        <taxon>Mycoemilia</taxon>
    </lineage>
</organism>